<proteinExistence type="predicted"/>
<sequence length="32" mass="3642">MSLRGILKVAVLLSLFFAFVYWYSIMITGGMN</sequence>
<gene>
    <name evidence="2" type="ORF">vBBBak10_114</name>
</gene>
<keyword evidence="1" id="KW-1133">Transmembrane helix</keyword>
<reference evidence="2 3" key="1">
    <citation type="submission" date="2018-02" db="EMBL/GenBank/DDBJ databases">
        <title>Genomic characterization of three novel Basilisk-like phages infecting Bacillus anthracis.</title>
        <authorList>
            <person name="Farlow J."/>
            <person name="Bolkvadze D."/>
            <person name="Leshkasheli L."/>
            <person name="Kusradze I."/>
            <person name="Kotorashvili A."/>
            <person name="Kotaria N."/>
            <person name="Balarjishvili N."/>
            <person name="Kvachadze L."/>
            <person name="Nikolich M."/>
            <person name="Kutateladze M."/>
        </authorList>
    </citation>
    <scope>NUCLEOTIDE SEQUENCE [LARGE SCALE GENOMIC DNA]</scope>
</reference>
<evidence type="ECO:0000313" key="3">
    <source>
        <dbReference type="Proteomes" id="UP000262714"/>
    </source>
</evidence>
<dbReference type="Proteomes" id="UP000262714">
    <property type="component" value="Segment"/>
</dbReference>
<accession>A0A385IK89</accession>
<evidence type="ECO:0000256" key="1">
    <source>
        <dbReference type="SAM" id="Phobius"/>
    </source>
</evidence>
<dbReference type="EMBL" id="MG967618">
    <property type="protein sequence ID" value="AXY83313.1"/>
    <property type="molecule type" value="Genomic_DNA"/>
</dbReference>
<name>A0A385IK89_9CAUD</name>
<feature type="transmembrane region" description="Helical" evidence="1">
    <location>
        <begin position="6"/>
        <end position="25"/>
    </location>
</feature>
<organism evidence="2 3">
    <name type="scientific">Bacillus phage v_B-Bak10</name>
    <dbReference type="NCBI Taxonomy" id="2094736"/>
    <lineage>
        <taxon>Viruses</taxon>
        <taxon>Duplodnaviria</taxon>
        <taxon>Heunggongvirae</taxon>
        <taxon>Uroviricota</taxon>
        <taxon>Caudoviricetes</taxon>
        <taxon>Sejongvirinae</taxon>
        <taxon>Basiliskvirus</taxon>
        <taxon>Basiliskvirus bak10</taxon>
    </lineage>
</organism>
<keyword evidence="3" id="KW-1185">Reference proteome</keyword>
<keyword evidence="1" id="KW-0812">Transmembrane</keyword>
<protein>
    <submittedName>
        <fullName evidence="2">Uncharacterized protein</fullName>
    </submittedName>
</protein>
<evidence type="ECO:0000313" key="2">
    <source>
        <dbReference type="EMBL" id="AXY83313.1"/>
    </source>
</evidence>
<keyword evidence="1" id="KW-0472">Membrane</keyword>